<protein>
    <submittedName>
        <fullName evidence="1">GLPGLI family protein</fullName>
    </submittedName>
</protein>
<dbReference type="RefSeq" id="WP_124985448.1">
    <property type="nucleotide sequence ID" value="NZ_CP034160.1"/>
</dbReference>
<dbReference type="EMBL" id="CP034160">
    <property type="protein sequence ID" value="AZI53967.1"/>
    <property type="molecule type" value="Genomic_DNA"/>
</dbReference>
<dbReference type="Proteomes" id="UP000272316">
    <property type="component" value="Chromosome"/>
</dbReference>
<reference evidence="2" key="1">
    <citation type="submission" date="2018-11" db="EMBL/GenBank/DDBJ databases">
        <title>Proposal to divide the Flavobacteriaceae and reorganize its genera based on Amino Acid Identity values calculated from whole genome sequences.</title>
        <authorList>
            <person name="Nicholson A.C."/>
            <person name="Gulvik C.A."/>
            <person name="Whitney A.M."/>
            <person name="Sheth M."/>
            <person name="Batra D."/>
            <person name="Pryor J."/>
            <person name="Bernardet J.-F."/>
            <person name="Hugo C."/>
            <person name="Kampfer P."/>
            <person name="Newman J.D."/>
            <person name="McQuiston J.R."/>
        </authorList>
    </citation>
    <scope>NUCLEOTIDE SEQUENCE [LARGE SCALE GENOMIC DNA]</scope>
    <source>
        <strain evidence="2">H6466</strain>
    </source>
</reference>
<dbReference type="Pfam" id="PF09697">
    <property type="entry name" value="Porph_ging"/>
    <property type="match status" value="1"/>
</dbReference>
<name>A0A3G8ZBG2_9FLAO</name>
<dbReference type="InterPro" id="IPR005901">
    <property type="entry name" value="GLPGLI"/>
</dbReference>
<proteinExistence type="predicted"/>
<organism evidence="1 2">
    <name type="scientific">Epilithonimonas vandammei</name>
    <dbReference type="NCBI Taxonomy" id="2487072"/>
    <lineage>
        <taxon>Bacteria</taxon>
        <taxon>Pseudomonadati</taxon>
        <taxon>Bacteroidota</taxon>
        <taxon>Flavobacteriia</taxon>
        <taxon>Flavobacteriales</taxon>
        <taxon>Weeksellaceae</taxon>
        <taxon>Chryseobacterium group</taxon>
        <taxon>Epilithonimonas</taxon>
    </lineage>
</organism>
<dbReference type="AlphaFoldDB" id="A0A3G8ZBG2"/>
<dbReference type="NCBIfam" id="TIGR01200">
    <property type="entry name" value="GLPGLI"/>
    <property type="match status" value="1"/>
</dbReference>
<accession>A0A3G8ZBG2</accession>
<dbReference type="KEGG" id="eva:EIB75_01275"/>
<evidence type="ECO:0000313" key="1">
    <source>
        <dbReference type="EMBL" id="AZI53967.1"/>
    </source>
</evidence>
<evidence type="ECO:0000313" key="2">
    <source>
        <dbReference type="Proteomes" id="UP000272316"/>
    </source>
</evidence>
<sequence>MRNVIIGSLLLIFSLANAQVHRFYYELTYKPTKDSITTEKEMMVLDVGKDESLFMPYKQLDYDSTLTAGIRKAQEMGTDVDATIMAKKPPVISYRINKLKNGKLRYKDFIGMSEYYVYEENPNLKWQISSEKEKIGVYNTQKATTEFGGRQWTAWFTPEIPIQDGPYKFSGLPGLIVKIEDAGQNYLWTLEANKKLNQNIDTNKLNYLEFQMGEAKKISKDGFVKRMSEYRKNPMGQMSQWYEDKDAELMKKLKEQETREKQKLNHYNNPVEL</sequence>
<gene>
    <name evidence="1" type="ORF">EIB75_01275</name>
</gene>